<organism evidence="2 3">
    <name type="scientific">Candidatus Nomurabacteria bacterium CG1_02_47_685</name>
    <dbReference type="NCBI Taxonomy" id="1805282"/>
    <lineage>
        <taxon>Bacteria</taxon>
        <taxon>Candidatus Nomuraibacteriota</taxon>
    </lineage>
</organism>
<gene>
    <name evidence="2" type="ORF">AUJ44_00485</name>
</gene>
<proteinExistence type="predicted"/>
<feature type="transmembrane region" description="Helical" evidence="1">
    <location>
        <begin position="25"/>
        <end position="46"/>
    </location>
</feature>
<dbReference type="Proteomes" id="UP000183206">
    <property type="component" value="Unassembled WGS sequence"/>
</dbReference>
<comment type="caution">
    <text evidence="2">The sequence shown here is derived from an EMBL/GenBank/DDBJ whole genome shotgun (WGS) entry which is preliminary data.</text>
</comment>
<sequence length="72" mass="8045">MEEKLLSGIPVVSARTESNSNKKRLAWIIIAVVALIIVGTFTYIFMKGDSCTEAYCDGGYFYKGSEMRVFPQ</sequence>
<reference evidence="2 3" key="1">
    <citation type="journal article" date="2016" name="Environ. Microbiol.">
        <title>Genomic resolution of a cold subsurface aquifer community provides metabolic insights for novel microbes adapted to high CO concentrations.</title>
        <authorList>
            <person name="Probst A.J."/>
            <person name="Castelle C.J."/>
            <person name="Singh A."/>
            <person name="Brown C.T."/>
            <person name="Anantharaman K."/>
            <person name="Sharon I."/>
            <person name="Hug L.A."/>
            <person name="Burstein D."/>
            <person name="Emerson J.B."/>
            <person name="Thomas B.C."/>
            <person name="Banfield J.F."/>
        </authorList>
    </citation>
    <scope>NUCLEOTIDE SEQUENCE [LARGE SCALE GENOMIC DNA]</scope>
    <source>
        <strain evidence="2">CG1_02_47_685</strain>
    </source>
</reference>
<dbReference type="AlphaFoldDB" id="A0A1J4VBF4"/>
<evidence type="ECO:0000313" key="2">
    <source>
        <dbReference type="EMBL" id="OIO33384.1"/>
    </source>
</evidence>
<dbReference type="EMBL" id="MNVO01000009">
    <property type="protein sequence ID" value="OIO33384.1"/>
    <property type="molecule type" value="Genomic_DNA"/>
</dbReference>
<name>A0A1J4VBF4_9BACT</name>
<keyword evidence="1" id="KW-1133">Transmembrane helix</keyword>
<accession>A0A1J4VBF4</accession>
<keyword evidence="1" id="KW-0812">Transmembrane</keyword>
<evidence type="ECO:0000256" key="1">
    <source>
        <dbReference type="SAM" id="Phobius"/>
    </source>
</evidence>
<keyword evidence="1" id="KW-0472">Membrane</keyword>
<protein>
    <submittedName>
        <fullName evidence="2">Uncharacterized protein</fullName>
    </submittedName>
</protein>
<evidence type="ECO:0000313" key="3">
    <source>
        <dbReference type="Proteomes" id="UP000183206"/>
    </source>
</evidence>
<dbReference type="STRING" id="1805282.AUJ44_00485"/>